<dbReference type="EMBL" id="CM023472">
    <property type="protein sequence ID" value="KAH7960998.1"/>
    <property type="molecule type" value="Genomic_DNA"/>
</dbReference>
<evidence type="ECO:0000313" key="1">
    <source>
        <dbReference type="EMBL" id="KAH7960998.1"/>
    </source>
</evidence>
<reference evidence="1" key="1">
    <citation type="submission" date="2020-05" db="EMBL/GenBank/DDBJ databases">
        <title>Large-scale comparative analyses of tick genomes elucidate their genetic diversity and vector capacities.</title>
        <authorList>
            <person name="Jia N."/>
            <person name="Wang J."/>
            <person name="Shi W."/>
            <person name="Du L."/>
            <person name="Sun Y."/>
            <person name="Zhan W."/>
            <person name="Jiang J."/>
            <person name="Wang Q."/>
            <person name="Zhang B."/>
            <person name="Ji P."/>
            <person name="Sakyi L.B."/>
            <person name="Cui X."/>
            <person name="Yuan T."/>
            <person name="Jiang B."/>
            <person name="Yang W."/>
            <person name="Lam T.T.-Y."/>
            <person name="Chang Q."/>
            <person name="Ding S."/>
            <person name="Wang X."/>
            <person name="Zhu J."/>
            <person name="Ruan X."/>
            <person name="Zhao L."/>
            <person name="Wei J."/>
            <person name="Que T."/>
            <person name="Du C."/>
            <person name="Cheng J."/>
            <person name="Dai P."/>
            <person name="Han X."/>
            <person name="Huang E."/>
            <person name="Gao Y."/>
            <person name="Liu J."/>
            <person name="Shao H."/>
            <person name="Ye R."/>
            <person name="Li L."/>
            <person name="Wei W."/>
            <person name="Wang X."/>
            <person name="Wang C."/>
            <person name="Yang T."/>
            <person name="Huo Q."/>
            <person name="Li W."/>
            <person name="Guo W."/>
            <person name="Chen H."/>
            <person name="Zhou L."/>
            <person name="Ni X."/>
            <person name="Tian J."/>
            <person name="Zhou Y."/>
            <person name="Sheng Y."/>
            <person name="Liu T."/>
            <person name="Pan Y."/>
            <person name="Xia L."/>
            <person name="Li J."/>
            <person name="Zhao F."/>
            <person name="Cao W."/>
        </authorList>
    </citation>
    <scope>NUCLEOTIDE SEQUENCE</scope>
    <source>
        <strain evidence="1">Dsil-2018</strain>
    </source>
</reference>
<protein>
    <submittedName>
        <fullName evidence="1">Uncharacterized protein</fullName>
    </submittedName>
</protein>
<sequence>MPVVAISETTSNLPAQPFALCAKPPVLRDWMHSRRRVFNAQCTTSRRDCNLCPTTACATGHKLPAFIIFKEQSGKIPARAFGRLRIPVNVRLPATKNRWMTSEKMQEWLYRVWGPNVDHVRRFLVLDEAPIHKTQAAKNAFEEYDTDVLYVPAGCTSILQPADVYGNKPFKSTLRCLWEQYVCEEE</sequence>
<evidence type="ECO:0000313" key="2">
    <source>
        <dbReference type="Proteomes" id="UP000821865"/>
    </source>
</evidence>
<keyword evidence="2" id="KW-1185">Reference proteome</keyword>
<name>A0ACB8D9B5_DERSI</name>
<dbReference type="Proteomes" id="UP000821865">
    <property type="component" value="Chromosome 3"/>
</dbReference>
<gene>
    <name evidence="1" type="ORF">HPB49_025661</name>
</gene>
<proteinExistence type="predicted"/>
<comment type="caution">
    <text evidence="1">The sequence shown here is derived from an EMBL/GenBank/DDBJ whole genome shotgun (WGS) entry which is preliminary data.</text>
</comment>
<accession>A0ACB8D9B5</accession>
<organism evidence="1 2">
    <name type="scientific">Dermacentor silvarum</name>
    <name type="common">Tick</name>
    <dbReference type="NCBI Taxonomy" id="543639"/>
    <lineage>
        <taxon>Eukaryota</taxon>
        <taxon>Metazoa</taxon>
        <taxon>Ecdysozoa</taxon>
        <taxon>Arthropoda</taxon>
        <taxon>Chelicerata</taxon>
        <taxon>Arachnida</taxon>
        <taxon>Acari</taxon>
        <taxon>Parasitiformes</taxon>
        <taxon>Ixodida</taxon>
        <taxon>Ixodoidea</taxon>
        <taxon>Ixodidae</taxon>
        <taxon>Rhipicephalinae</taxon>
        <taxon>Dermacentor</taxon>
    </lineage>
</organism>